<feature type="chain" id="PRO_5042131196" description="PARP-type domain-containing protein" evidence="6">
    <location>
        <begin position="16"/>
        <end position="486"/>
    </location>
</feature>
<dbReference type="AlphaFoldDB" id="A0AAD2CN73"/>
<dbReference type="Gene3D" id="3.90.640.80">
    <property type="match status" value="1"/>
</dbReference>
<sequence length="486" mass="53784">MIHCLIYFVVHLSLSIMPEYLINRAPSGRATCQGSKEKIAKGDIRMSVSNDTGDMVITKHWKLDYFKMPRKFANMDVDDFVENEVTIKEEDEIELDEVLRLLRAAPDNLKNKKASPKKGGDGDDQPTLMDKIKAAAETSQDEPMAKKVKTELPADFDQLVEEYKKLIADKPKVEALKDYLRWNKQVIKGNKDFVIFKVIDGKVHGRLGYCALDGGRLKMEEDCVTVVSMGTFDETLSMPIPSDFKAPRLDPKLQRLKWFNQKPSEEEEEEMDKLYEDAKAMGQGGAAGASGASGEGGELRQELLDAAENIENWSLAKADKKTLKGYQVAIKAIGEGKIAFPEGNRVNNEIGQLLVQNKKADASAKEVMGLVIDKFGLVEVKEKNEAAKAETIATSCACPENGKMVAAFEELAGLYFKEGNRNAGSTYKRVSSALKDLEVEVTAKNATSFSKGKTKIQGIGPSSAKKMLEFAETGTMEKLEEKRKLS</sequence>
<keyword evidence="4" id="KW-0862">Zinc</keyword>
<dbReference type="InterPro" id="IPR027421">
    <property type="entry name" value="DNA_pol_lamdba_lyase_dom_sf"/>
</dbReference>
<comment type="subcellular location">
    <subcellularLocation>
        <location evidence="1">Nucleus</location>
    </subcellularLocation>
</comment>
<organism evidence="8 9">
    <name type="scientific">Cylindrotheca closterium</name>
    <dbReference type="NCBI Taxonomy" id="2856"/>
    <lineage>
        <taxon>Eukaryota</taxon>
        <taxon>Sar</taxon>
        <taxon>Stramenopiles</taxon>
        <taxon>Ochrophyta</taxon>
        <taxon>Bacillariophyta</taxon>
        <taxon>Bacillariophyceae</taxon>
        <taxon>Bacillariophycidae</taxon>
        <taxon>Bacillariales</taxon>
        <taxon>Bacillariaceae</taxon>
        <taxon>Cylindrotheca</taxon>
    </lineage>
</organism>
<evidence type="ECO:0000256" key="2">
    <source>
        <dbReference type="ARBA" id="ARBA00022723"/>
    </source>
</evidence>
<dbReference type="Pfam" id="PF14716">
    <property type="entry name" value="HHH_8"/>
    <property type="match status" value="1"/>
</dbReference>
<dbReference type="GO" id="GO:0008270">
    <property type="term" value="F:zinc ion binding"/>
    <property type="evidence" value="ECO:0007669"/>
    <property type="project" value="UniProtKB-KW"/>
</dbReference>
<evidence type="ECO:0000256" key="5">
    <source>
        <dbReference type="ARBA" id="ARBA00023242"/>
    </source>
</evidence>
<keyword evidence="6" id="KW-0732">Signal</keyword>
<evidence type="ECO:0000313" key="8">
    <source>
        <dbReference type="EMBL" id="CAJ1936738.1"/>
    </source>
</evidence>
<protein>
    <recommendedName>
        <fullName evidence="7">PARP-type domain-containing protein</fullName>
    </recommendedName>
</protein>
<keyword evidence="5" id="KW-0539">Nucleus</keyword>
<keyword evidence="2" id="KW-0479">Metal-binding</keyword>
<dbReference type="Proteomes" id="UP001295423">
    <property type="component" value="Unassembled WGS sequence"/>
</dbReference>
<dbReference type="PROSITE" id="PS50064">
    <property type="entry name" value="ZF_PARP_2"/>
    <property type="match status" value="1"/>
</dbReference>
<evidence type="ECO:0000259" key="7">
    <source>
        <dbReference type="PROSITE" id="PS50064"/>
    </source>
</evidence>
<evidence type="ECO:0000256" key="1">
    <source>
        <dbReference type="ARBA" id="ARBA00004123"/>
    </source>
</evidence>
<dbReference type="Gene3D" id="3.30.1740.10">
    <property type="entry name" value="Zinc finger, PARP-type"/>
    <property type="match status" value="1"/>
</dbReference>
<gene>
    <name evidence="8" type="ORF">CYCCA115_LOCUS5342</name>
</gene>
<keyword evidence="9" id="KW-1185">Reference proteome</keyword>
<dbReference type="InterPro" id="IPR036957">
    <property type="entry name" value="Znf_PARP_sf"/>
</dbReference>
<dbReference type="Gene3D" id="1.10.150.110">
    <property type="entry name" value="DNA polymerase beta, N-terminal domain-like"/>
    <property type="match status" value="1"/>
</dbReference>
<feature type="domain" description="PARP-type" evidence="7">
    <location>
        <begin position="20"/>
        <end position="47"/>
    </location>
</feature>
<dbReference type="InterPro" id="IPR001510">
    <property type="entry name" value="Znf_PARP"/>
</dbReference>
<reference evidence="8" key="1">
    <citation type="submission" date="2023-08" db="EMBL/GenBank/DDBJ databases">
        <authorList>
            <person name="Audoor S."/>
            <person name="Bilcke G."/>
        </authorList>
    </citation>
    <scope>NUCLEOTIDE SEQUENCE</scope>
</reference>
<dbReference type="GO" id="GO:0005634">
    <property type="term" value="C:nucleus"/>
    <property type="evidence" value="ECO:0007669"/>
    <property type="project" value="UniProtKB-SubCell"/>
</dbReference>
<dbReference type="EMBL" id="CAKOGP040000557">
    <property type="protein sequence ID" value="CAJ1936738.1"/>
    <property type="molecule type" value="Genomic_DNA"/>
</dbReference>
<evidence type="ECO:0000256" key="3">
    <source>
        <dbReference type="ARBA" id="ARBA00022771"/>
    </source>
</evidence>
<evidence type="ECO:0000313" key="9">
    <source>
        <dbReference type="Proteomes" id="UP001295423"/>
    </source>
</evidence>
<name>A0AAD2CN73_9STRA</name>
<dbReference type="GO" id="GO:0003677">
    <property type="term" value="F:DNA binding"/>
    <property type="evidence" value="ECO:0007669"/>
    <property type="project" value="InterPro"/>
</dbReference>
<keyword evidence="3" id="KW-0863">Zinc-finger</keyword>
<dbReference type="SUPFAM" id="SSF47802">
    <property type="entry name" value="DNA polymerase beta, N-terminal domain-like"/>
    <property type="match status" value="1"/>
</dbReference>
<dbReference type="InterPro" id="IPR010996">
    <property type="entry name" value="HHH_MUS81"/>
</dbReference>
<accession>A0AAD2CN73</accession>
<comment type="caution">
    <text evidence="8">The sequence shown here is derived from an EMBL/GenBank/DDBJ whole genome shotgun (WGS) entry which is preliminary data.</text>
</comment>
<proteinExistence type="predicted"/>
<evidence type="ECO:0000256" key="4">
    <source>
        <dbReference type="ARBA" id="ARBA00022833"/>
    </source>
</evidence>
<feature type="signal peptide" evidence="6">
    <location>
        <begin position="1"/>
        <end position="15"/>
    </location>
</feature>
<evidence type="ECO:0000256" key="6">
    <source>
        <dbReference type="SAM" id="SignalP"/>
    </source>
</evidence>